<dbReference type="AlphaFoldDB" id="A0A1S2VLB4"/>
<reference evidence="2 3" key="1">
    <citation type="submission" date="2016-10" db="EMBL/GenBank/DDBJ databases">
        <title>Arsenicibacter rosenii gen. nov., sp. nov., an efficient arsenic-methylating bacterium isolated from an arsenic-contaminated paddy soil.</title>
        <authorList>
            <person name="Huang K."/>
        </authorList>
    </citation>
    <scope>NUCLEOTIDE SEQUENCE [LARGE SCALE GENOMIC DNA]</scope>
    <source>
        <strain evidence="2 3">SM-1</strain>
    </source>
</reference>
<gene>
    <name evidence="2" type="ORF">BLX24_06660</name>
</gene>
<comment type="caution">
    <text evidence="2">The sequence shown here is derived from an EMBL/GenBank/DDBJ whole genome shotgun (WGS) entry which is preliminary data.</text>
</comment>
<evidence type="ECO:0000256" key="1">
    <source>
        <dbReference type="SAM" id="SignalP"/>
    </source>
</evidence>
<protein>
    <recommendedName>
        <fullName evidence="4">Outer membrane protein beta-barrel domain-containing protein</fullName>
    </recommendedName>
</protein>
<organism evidence="2 3">
    <name type="scientific">Arsenicibacter rosenii</name>
    <dbReference type="NCBI Taxonomy" id="1750698"/>
    <lineage>
        <taxon>Bacteria</taxon>
        <taxon>Pseudomonadati</taxon>
        <taxon>Bacteroidota</taxon>
        <taxon>Cytophagia</taxon>
        <taxon>Cytophagales</taxon>
        <taxon>Spirosomataceae</taxon>
        <taxon>Arsenicibacter</taxon>
    </lineage>
</organism>
<accession>A0A1S2VLB4</accession>
<proteinExistence type="predicted"/>
<keyword evidence="3" id="KW-1185">Reference proteome</keyword>
<name>A0A1S2VLB4_9BACT</name>
<feature type="signal peptide" evidence="1">
    <location>
        <begin position="1"/>
        <end position="23"/>
    </location>
</feature>
<dbReference type="RefSeq" id="WP_071502349.1">
    <property type="nucleotide sequence ID" value="NZ_MORL01000003.1"/>
</dbReference>
<dbReference type="Proteomes" id="UP000181790">
    <property type="component" value="Unassembled WGS sequence"/>
</dbReference>
<evidence type="ECO:0000313" key="2">
    <source>
        <dbReference type="EMBL" id="OIN59552.1"/>
    </source>
</evidence>
<keyword evidence="1" id="KW-0732">Signal</keyword>
<dbReference type="EMBL" id="MORL01000003">
    <property type="protein sequence ID" value="OIN59552.1"/>
    <property type="molecule type" value="Genomic_DNA"/>
</dbReference>
<evidence type="ECO:0008006" key="4">
    <source>
        <dbReference type="Google" id="ProtNLM"/>
    </source>
</evidence>
<feature type="chain" id="PRO_5010171449" description="Outer membrane protein beta-barrel domain-containing protein" evidence="1">
    <location>
        <begin position="24"/>
        <end position="260"/>
    </location>
</feature>
<evidence type="ECO:0000313" key="3">
    <source>
        <dbReference type="Proteomes" id="UP000181790"/>
    </source>
</evidence>
<sequence>MRFRYTFFVGLLVLLTDASGVSAQPATDSVAVKPGPIKLRPTYAVLKLAPLTLLDIDPAWQAGLELRTIPSVSVQGEIAYGPANWAGPFPNLNLLGADYLQDGWSHQPSWRYRGELRYYLPFRFLQTIFKPKRQLNGVYIAAEYLHKDIGINKTTSSASGGLITSLDYSQKINRTTRAGHLKIGLQLALSHQKTSFLSRVFIDVYAGAGRRYVNITQTAGPSVLTANGRIPEALRYTRFIPGLEGWLPGIAGGLKIGVAL</sequence>